<dbReference type="PROSITE" id="PS50297">
    <property type="entry name" value="ANK_REP_REGION"/>
    <property type="match status" value="7"/>
</dbReference>
<dbReference type="InterPro" id="IPR031359">
    <property type="entry name" value="NACHT_N"/>
</dbReference>
<dbReference type="PANTHER" id="PTHR24126:SF14">
    <property type="entry name" value="ANK_REP_REGION DOMAIN-CONTAINING PROTEIN"/>
    <property type="match status" value="1"/>
</dbReference>
<evidence type="ECO:0000313" key="8">
    <source>
        <dbReference type="EMBL" id="EFX06671.1"/>
    </source>
</evidence>
<dbReference type="OrthoDB" id="163438at2759"/>
<feature type="domain" description="GPI inositol-deacylase winged helix" evidence="5">
    <location>
        <begin position="681"/>
        <end position="766"/>
    </location>
</feature>
<dbReference type="InterPro" id="IPR002110">
    <property type="entry name" value="Ankyrin_rpt"/>
</dbReference>
<dbReference type="PANTHER" id="PTHR24126">
    <property type="entry name" value="ANKYRIN REPEAT, PH AND SEC7 DOMAIN CONTAINING PROTEIN SECG-RELATED"/>
    <property type="match status" value="1"/>
</dbReference>
<accession>F0X6L4</accession>
<dbReference type="GeneID" id="25980486"/>
<dbReference type="PRINTS" id="PR01415">
    <property type="entry name" value="ANKYRIN"/>
</dbReference>
<dbReference type="InParanoid" id="F0X6L4"/>
<dbReference type="SMART" id="SM00248">
    <property type="entry name" value="ANK"/>
    <property type="match status" value="7"/>
</dbReference>
<evidence type="ECO:0000313" key="9">
    <source>
        <dbReference type="Proteomes" id="UP000007796"/>
    </source>
</evidence>
<feature type="repeat" description="ANK" evidence="3">
    <location>
        <begin position="866"/>
        <end position="898"/>
    </location>
</feature>
<dbReference type="Gene3D" id="1.25.40.20">
    <property type="entry name" value="Ankyrin repeat-containing domain"/>
    <property type="match status" value="3"/>
</dbReference>
<feature type="domain" description="Nephrocystin 3-like N-terminal" evidence="7">
    <location>
        <begin position="401"/>
        <end position="573"/>
    </location>
</feature>
<dbReference type="Pfam" id="PF22939">
    <property type="entry name" value="WHD_GPIID"/>
    <property type="match status" value="1"/>
</dbReference>
<feature type="repeat" description="ANK" evidence="3">
    <location>
        <begin position="965"/>
        <end position="997"/>
    </location>
</feature>
<dbReference type="Pfam" id="PF00023">
    <property type="entry name" value="Ank"/>
    <property type="match status" value="1"/>
</dbReference>
<feature type="domain" description="NWD NACHT-NTPase N-terminal" evidence="4">
    <location>
        <begin position="99"/>
        <end position="299"/>
    </location>
</feature>
<feature type="repeat" description="ANK" evidence="3">
    <location>
        <begin position="932"/>
        <end position="964"/>
    </location>
</feature>
<evidence type="ECO:0000259" key="5">
    <source>
        <dbReference type="Pfam" id="PF22939"/>
    </source>
</evidence>
<protein>
    <submittedName>
        <fullName evidence="8">Ankyrin repeat-containing protein</fullName>
    </submittedName>
</protein>
<dbReference type="InterPro" id="IPR056884">
    <property type="entry name" value="NPHP3-like_N"/>
</dbReference>
<organism evidence="9">
    <name type="scientific">Grosmannia clavigera (strain kw1407 / UAMH 11150)</name>
    <name type="common">Blue stain fungus</name>
    <name type="synonym">Graphiocladiella clavigera</name>
    <dbReference type="NCBI Taxonomy" id="655863"/>
    <lineage>
        <taxon>Eukaryota</taxon>
        <taxon>Fungi</taxon>
        <taxon>Dikarya</taxon>
        <taxon>Ascomycota</taxon>
        <taxon>Pezizomycotina</taxon>
        <taxon>Sordariomycetes</taxon>
        <taxon>Sordariomycetidae</taxon>
        <taxon>Ophiostomatales</taxon>
        <taxon>Ophiostomataceae</taxon>
        <taxon>Leptographium</taxon>
    </lineage>
</organism>
<evidence type="ECO:0000256" key="1">
    <source>
        <dbReference type="ARBA" id="ARBA00022737"/>
    </source>
</evidence>
<dbReference type="eggNOG" id="KOG4177">
    <property type="taxonomic scope" value="Eukaryota"/>
</dbReference>
<dbReference type="Pfam" id="PF17100">
    <property type="entry name" value="NACHT_N"/>
    <property type="match status" value="1"/>
</dbReference>
<feature type="repeat" description="ANK" evidence="3">
    <location>
        <begin position="1030"/>
        <end position="1062"/>
    </location>
</feature>
<evidence type="ECO:0000259" key="6">
    <source>
        <dbReference type="Pfam" id="PF23239"/>
    </source>
</evidence>
<dbReference type="RefSeq" id="XP_014176153.1">
    <property type="nucleotide sequence ID" value="XM_014320678.1"/>
</dbReference>
<evidence type="ECO:0000256" key="3">
    <source>
        <dbReference type="PROSITE-ProRule" id="PRU00023"/>
    </source>
</evidence>
<dbReference type="Pfam" id="PF12796">
    <property type="entry name" value="Ank_2"/>
    <property type="match status" value="2"/>
</dbReference>
<feature type="domain" description="DUF7069" evidence="6">
    <location>
        <begin position="603"/>
        <end position="653"/>
    </location>
</feature>
<dbReference type="InterPro" id="IPR036770">
    <property type="entry name" value="Ankyrin_rpt-contain_sf"/>
</dbReference>
<proteinExistence type="predicted"/>
<dbReference type="InterPro" id="IPR055497">
    <property type="entry name" value="DUF7069"/>
</dbReference>
<dbReference type="STRING" id="655863.F0X6L4"/>
<keyword evidence="9" id="KW-1185">Reference proteome</keyword>
<name>F0X6L4_GROCL</name>
<evidence type="ECO:0000259" key="4">
    <source>
        <dbReference type="Pfam" id="PF17100"/>
    </source>
</evidence>
<dbReference type="InterPro" id="IPR027417">
    <property type="entry name" value="P-loop_NTPase"/>
</dbReference>
<evidence type="ECO:0000259" key="7">
    <source>
        <dbReference type="Pfam" id="PF24883"/>
    </source>
</evidence>
<dbReference type="PROSITE" id="PS50088">
    <property type="entry name" value="ANK_REPEAT"/>
    <property type="match status" value="7"/>
</dbReference>
<dbReference type="Pfam" id="PF24883">
    <property type="entry name" value="NPHP3_N"/>
    <property type="match status" value="1"/>
</dbReference>
<keyword evidence="2 3" id="KW-0040">ANK repeat</keyword>
<dbReference type="SUPFAM" id="SSF48403">
    <property type="entry name" value="Ankyrin repeat"/>
    <property type="match status" value="1"/>
</dbReference>
<gene>
    <name evidence="8" type="ORF">CMQ_6992</name>
</gene>
<reference evidence="8 9" key="1">
    <citation type="journal article" date="2011" name="Proc. Natl. Acad. Sci. U.S.A.">
        <title>Genome and transcriptome analyses of the mountain pine beetle-fungal symbiont Grosmannia clavigera, a lodgepole pine pathogen.</title>
        <authorList>
            <person name="DiGuistini S."/>
            <person name="Wang Y."/>
            <person name="Liao N.Y."/>
            <person name="Taylor G."/>
            <person name="Tanguay P."/>
            <person name="Feau N."/>
            <person name="Henrissat B."/>
            <person name="Chan S.K."/>
            <person name="Hesse-Orce U."/>
            <person name="Alamouti S.M."/>
            <person name="Tsui C.K.M."/>
            <person name="Docking R.T."/>
            <person name="Levasseur A."/>
            <person name="Haridas S."/>
            <person name="Robertson G."/>
            <person name="Birol I."/>
            <person name="Holt R.A."/>
            <person name="Marra M.A."/>
            <person name="Hamelin R.C."/>
            <person name="Hirst M."/>
            <person name="Jones S.J.M."/>
            <person name="Bohlmann J."/>
            <person name="Breuil C."/>
        </authorList>
    </citation>
    <scope>NUCLEOTIDE SEQUENCE [LARGE SCALE GENOMIC DNA]</scope>
    <source>
        <strain evidence="9">kw1407 / UAMH 11150</strain>
    </source>
</reference>
<dbReference type="AlphaFoldDB" id="F0X6L4"/>
<feature type="repeat" description="ANK" evidence="3">
    <location>
        <begin position="899"/>
        <end position="931"/>
    </location>
</feature>
<dbReference type="Gene3D" id="3.40.50.300">
    <property type="entry name" value="P-loop containing nucleotide triphosphate hydrolases"/>
    <property type="match status" value="1"/>
</dbReference>
<evidence type="ECO:0000256" key="2">
    <source>
        <dbReference type="ARBA" id="ARBA00023043"/>
    </source>
</evidence>
<dbReference type="InterPro" id="IPR054471">
    <property type="entry name" value="GPIID_WHD"/>
</dbReference>
<feature type="repeat" description="ANK" evidence="3">
    <location>
        <begin position="840"/>
        <end position="867"/>
    </location>
</feature>
<dbReference type="EMBL" id="GL629729">
    <property type="protein sequence ID" value="EFX06671.1"/>
    <property type="molecule type" value="Genomic_DNA"/>
</dbReference>
<sequence>MNFGRLFTLFCYTPPSNIMDVIDWLKSKVKGKNAQEHNEVLSLFKAAFPPAVAVGCATIACANNPLNWDLKGLPQALTASDSALESVSDDSSTGDAYGLWARAFELAEKQEEVLMKDYQAHLRSLTGVSKSGVSFVRPPLVEEAVKVLAEEREKKQWRVQVGGCDVKIREQVDRLRRFIAWSDQIVSPALYTQPFAQLAWSSVTILLPLLKNATGQHEVMLGGFNTTCSIQAYWKLCEDVYLSRESIQNYTEFSENLAKLYSCIVLYQARVICHLSRAQLSRCWKHVTGQSVWEKSKMELESLNVTCRGFIDPIRERVVSDRWDKALKTMRESQAYLSKLTSITEEGHKQMQRNYEQQNEKLLLQDLAAAFTDRSLDKQWSPDKGSGLKSYKNINPKRVPGTCEWFFHDRRFCTWRDSDSSRLLWVSAGPGCGKSVLSRALIDEKRLSTDPTATICHFFFKDGDGRRMYATNALCALLHQIFTQDQSGRLIDTAVAKHEKQGSAVVNDFYELWDILETCVESPYAGNIICLIDALDECSKTSRKLLIEKLRDYYKAVDGTKSSSKLKFIITSRPYSRIHESFSTFGDTAGFVHFDGDGKFRNISEEVNLVIDYKMNDIANRLSAQDCKDITAKLKSIENRTYLWLKIIFDTIEDDPAEYNRRCDVDELLSSIPNDVFDAYDSILSQTLNKRRAQKLLQLLLAAKRPLRLDEASVALTVQDGSLPKMWEPGQFESVVKDLCGFISIQDDKLSFIHQTAREFLIHKDKRGGWQGHFGLKESHRIMFQACSDYLLLPEIDTPRKRIDPFLSYAGVYWPLHYKSQEASLVYSNRETAARLCQSLRVAAEKGHEEVVRILLDHGADIHTMNGRHAQIMAARGGHVGVLRLLLESGADVNARDPSGKTASHIASLRGYEKVLRLLINNGADLFAEDHGGRTSLYLASSRGHKEIARMLVSNGADVNATNHEGQTALHCASKEGLEEIVRLLIDSGADVNAKAGLKTALCLASSSGHAEVVRMLVSNGADVNADDASAKTALHCASEEGHEEIVGILIRNGADVNANYFGMTPLEFATGHKGVATILKEAGGIIL</sequence>
<feature type="repeat" description="ANK" evidence="3">
    <location>
        <begin position="997"/>
        <end position="1029"/>
    </location>
</feature>
<dbReference type="SUPFAM" id="SSF52540">
    <property type="entry name" value="P-loop containing nucleoside triphosphate hydrolases"/>
    <property type="match status" value="1"/>
</dbReference>
<keyword evidence="1" id="KW-0677">Repeat</keyword>
<dbReference type="HOGENOM" id="CLU_000288_34_7_1"/>
<dbReference type="Proteomes" id="UP000007796">
    <property type="component" value="Unassembled WGS sequence"/>
</dbReference>
<dbReference type="Pfam" id="PF23239">
    <property type="entry name" value="DUF7069"/>
    <property type="match status" value="1"/>
</dbReference>